<proteinExistence type="predicted"/>
<dbReference type="Proteomes" id="UP001283361">
    <property type="component" value="Unassembled WGS sequence"/>
</dbReference>
<evidence type="ECO:0000313" key="2">
    <source>
        <dbReference type="EMBL" id="KAK3786375.1"/>
    </source>
</evidence>
<dbReference type="AlphaFoldDB" id="A0AAE1DXW8"/>
<sequence length="90" mass="10429">MAEVIGSRLKYAMKVEQEDKGKKKDDKQETKEIDGGLKRKPHRDSDRENPLEVLREAQQEPRAKAIDVSAKHNKRGKDDDVFIKLFLLLQ</sequence>
<reference evidence="2" key="1">
    <citation type="journal article" date="2023" name="G3 (Bethesda)">
        <title>A reference genome for the long-term kleptoplast-retaining sea slug Elysia crispata morphotype clarki.</title>
        <authorList>
            <person name="Eastman K.E."/>
            <person name="Pendleton A.L."/>
            <person name="Shaikh M.A."/>
            <person name="Suttiyut T."/>
            <person name="Ogas R."/>
            <person name="Tomko P."/>
            <person name="Gavelis G."/>
            <person name="Widhalm J.R."/>
            <person name="Wisecaver J.H."/>
        </authorList>
    </citation>
    <scope>NUCLEOTIDE SEQUENCE</scope>
    <source>
        <strain evidence="2">ECLA1</strain>
    </source>
</reference>
<organism evidence="2 3">
    <name type="scientific">Elysia crispata</name>
    <name type="common">lettuce slug</name>
    <dbReference type="NCBI Taxonomy" id="231223"/>
    <lineage>
        <taxon>Eukaryota</taxon>
        <taxon>Metazoa</taxon>
        <taxon>Spiralia</taxon>
        <taxon>Lophotrochozoa</taxon>
        <taxon>Mollusca</taxon>
        <taxon>Gastropoda</taxon>
        <taxon>Heterobranchia</taxon>
        <taxon>Euthyneura</taxon>
        <taxon>Panpulmonata</taxon>
        <taxon>Sacoglossa</taxon>
        <taxon>Placobranchoidea</taxon>
        <taxon>Plakobranchidae</taxon>
        <taxon>Elysia</taxon>
    </lineage>
</organism>
<evidence type="ECO:0000256" key="1">
    <source>
        <dbReference type="SAM" id="MobiDB-lite"/>
    </source>
</evidence>
<accession>A0AAE1DXW8</accession>
<feature type="compositionally biased region" description="Basic and acidic residues" evidence="1">
    <location>
        <begin position="55"/>
        <end position="65"/>
    </location>
</feature>
<protein>
    <submittedName>
        <fullName evidence="2">Uncharacterized protein</fullName>
    </submittedName>
</protein>
<feature type="region of interest" description="Disordered" evidence="1">
    <location>
        <begin position="14"/>
        <end position="50"/>
    </location>
</feature>
<name>A0AAE1DXW8_9GAST</name>
<gene>
    <name evidence="2" type="ORF">RRG08_022996</name>
</gene>
<dbReference type="EMBL" id="JAWDGP010001973">
    <property type="protein sequence ID" value="KAK3786375.1"/>
    <property type="molecule type" value="Genomic_DNA"/>
</dbReference>
<evidence type="ECO:0000313" key="3">
    <source>
        <dbReference type="Proteomes" id="UP001283361"/>
    </source>
</evidence>
<keyword evidence="3" id="KW-1185">Reference proteome</keyword>
<comment type="caution">
    <text evidence="2">The sequence shown here is derived from an EMBL/GenBank/DDBJ whole genome shotgun (WGS) entry which is preliminary data.</text>
</comment>
<feature type="region of interest" description="Disordered" evidence="1">
    <location>
        <begin position="55"/>
        <end position="74"/>
    </location>
</feature>